<dbReference type="Pfam" id="PF16757">
    <property type="entry name" value="Fucosidase_C"/>
    <property type="match status" value="1"/>
</dbReference>
<dbReference type="InterPro" id="IPR057739">
    <property type="entry name" value="Glyco_hydro_29_N"/>
</dbReference>
<evidence type="ECO:0000256" key="7">
    <source>
        <dbReference type="PIRNR" id="PIRNR001092"/>
    </source>
</evidence>
<evidence type="ECO:0000313" key="10">
    <source>
        <dbReference type="EMBL" id="CAH3037259.1"/>
    </source>
</evidence>
<evidence type="ECO:0000256" key="5">
    <source>
        <dbReference type="ARBA" id="ARBA00022801"/>
    </source>
</evidence>
<name>A0ABN8N2E1_9CNID</name>
<dbReference type="EMBL" id="CALNXK010000005">
    <property type="protein sequence ID" value="CAH3037259.1"/>
    <property type="molecule type" value="Genomic_DNA"/>
</dbReference>
<comment type="function">
    <text evidence="1">Alpha-L-fucosidase is responsible for hydrolyzing the alpha-1,6-linked fucose joined to the reducing-end N-acetylglucosamine of the carbohydrate moieties of glycoproteins.</text>
</comment>
<feature type="chain" id="PRO_5045017573" description="alpha-L-fucosidase" evidence="7">
    <location>
        <begin position="25"/>
        <end position="466"/>
    </location>
</feature>
<keyword evidence="6 7" id="KW-0326">Glycosidase</keyword>
<dbReference type="PANTHER" id="PTHR10030">
    <property type="entry name" value="ALPHA-L-FUCOSIDASE"/>
    <property type="match status" value="1"/>
</dbReference>
<evidence type="ECO:0000313" key="11">
    <source>
        <dbReference type="Proteomes" id="UP001159405"/>
    </source>
</evidence>
<protein>
    <recommendedName>
        <fullName evidence="3">alpha-L-fucosidase</fullName>
        <ecNumber evidence="3">3.2.1.51</ecNumber>
    </recommendedName>
</protein>
<keyword evidence="11" id="KW-1185">Reference proteome</keyword>
<feature type="signal peptide" evidence="7">
    <location>
        <begin position="1"/>
        <end position="24"/>
    </location>
</feature>
<dbReference type="PRINTS" id="PR00741">
    <property type="entry name" value="GLHYDRLASE29"/>
</dbReference>
<dbReference type="Gene3D" id="2.60.40.1180">
    <property type="entry name" value="Golgi alpha-mannosidase II"/>
    <property type="match status" value="1"/>
</dbReference>
<evidence type="ECO:0000256" key="6">
    <source>
        <dbReference type="ARBA" id="ARBA00023295"/>
    </source>
</evidence>
<dbReference type="PANTHER" id="PTHR10030:SF37">
    <property type="entry name" value="ALPHA-L-FUCOSIDASE-RELATED"/>
    <property type="match status" value="1"/>
</dbReference>
<proteinExistence type="inferred from homology"/>
<dbReference type="InterPro" id="IPR013780">
    <property type="entry name" value="Glyco_hydro_b"/>
</dbReference>
<comment type="similarity">
    <text evidence="2 7">Belongs to the glycosyl hydrolase 29 family.</text>
</comment>
<dbReference type="SUPFAM" id="SSF51445">
    <property type="entry name" value="(Trans)glycosidases"/>
    <property type="match status" value="1"/>
</dbReference>
<dbReference type="InterPro" id="IPR031919">
    <property type="entry name" value="Fucosidase_C"/>
</dbReference>
<dbReference type="InterPro" id="IPR016286">
    <property type="entry name" value="FUC_metazoa-typ"/>
</dbReference>
<dbReference type="InterPro" id="IPR017853">
    <property type="entry name" value="GH"/>
</dbReference>
<dbReference type="InterPro" id="IPR000933">
    <property type="entry name" value="Glyco_hydro_29"/>
</dbReference>
<evidence type="ECO:0000259" key="8">
    <source>
        <dbReference type="Pfam" id="PF01120"/>
    </source>
</evidence>
<dbReference type="Pfam" id="PF01120">
    <property type="entry name" value="Alpha_L_fucos"/>
    <property type="match status" value="1"/>
</dbReference>
<dbReference type="PIRSF" id="PIRSF001092">
    <property type="entry name" value="Alpha-L-fucosidase"/>
    <property type="match status" value="1"/>
</dbReference>
<feature type="domain" description="Glycoside hydrolase family 29 N-terminal" evidence="8">
    <location>
        <begin position="21"/>
        <end position="362"/>
    </location>
</feature>
<sequence length="466" mass="54208">MKGDHLQWFFLFTVLLTFASNVVSEEFQRYEPTWNSLDRRPLPSWYDDAKFGIMMHWGLYSVPSFGSEWFWYHWKGEKSAKYVNYMKKNYPPGFSYADFAPMFTAEFFDPNEFAKLVNSSGARYYVLTTKHHDGWTNWKSNVTWNYNAVDSGPHMDLVAALAKAFRENTKDVHFGLYFSLFDWFHPLYLKDKENQYHTQEYVKAVSVPQIYDIVTTYKPDVLWTDGDWEASSDYWMSKEFLAWLYNDSPVRETVIVNDRWGNDSRYHHGGVMTDPDHFNPKVLQEEKWEDATSIDKGSWGYRRNANVEDLHSTYELITLLVQAVSCGGNLLLNVGPTKEGTIAPVFQERLLQMGQWLEINGEAIYSTKPWRAQNDTVAPNVWYTTKYTKPNDDMAYAIILNEFPTTSSIVLGEPVTTKNTVVTMLGVEKDLKWSPSSEKGGIEIFIPPYFQLPCSYAWVFKLENVV</sequence>
<reference evidence="10 11" key="1">
    <citation type="submission" date="2022-05" db="EMBL/GenBank/DDBJ databases">
        <authorList>
            <consortium name="Genoscope - CEA"/>
            <person name="William W."/>
        </authorList>
    </citation>
    <scope>NUCLEOTIDE SEQUENCE [LARGE SCALE GENOMIC DNA]</scope>
</reference>
<dbReference type="SMART" id="SM00812">
    <property type="entry name" value="Alpha_L_fucos"/>
    <property type="match status" value="1"/>
</dbReference>
<keyword evidence="5 7" id="KW-0378">Hydrolase</keyword>
<evidence type="ECO:0000256" key="3">
    <source>
        <dbReference type="ARBA" id="ARBA00012662"/>
    </source>
</evidence>
<keyword evidence="4 7" id="KW-0732">Signal</keyword>
<dbReference type="Proteomes" id="UP001159405">
    <property type="component" value="Unassembled WGS sequence"/>
</dbReference>
<dbReference type="EC" id="3.2.1.51" evidence="3"/>
<evidence type="ECO:0000256" key="2">
    <source>
        <dbReference type="ARBA" id="ARBA00007951"/>
    </source>
</evidence>
<comment type="caution">
    <text evidence="10">The sequence shown here is derived from an EMBL/GenBank/DDBJ whole genome shotgun (WGS) entry which is preliminary data.</text>
</comment>
<accession>A0ABN8N2E1</accession>
<organism evidence="10 11">
    <name type="scientific">Porites lobata</name>
    <dbReference type="NCBI Taxonomy" id="104759"/>
    <lineage>
        <taxon>Eukaryota</taxon>
        <taxon>Metazoa</taxon>
        <taxon>Cnidaria</taxon>
        <taxon>Anthozoa</taxon>
        <taxon>Hexacorallia</taxon>
        <taxon>Scleractinia</taxon>
        <taxon>Fungiina</taxon>
        <taxon>Poritidae</taxon>
        <taxon>Porites</taxon>
    </lineage>
</organism>
<gene>
    <name evidence="10" type="ORF">PLOB_00035486</name>
</gene>
<evidence type="ECO:0000256" key="4">
    <source>
        <dbReference type="ARBA" id="ARBA00022729"/>
    </source>
</evidence>
<evidence type="ECO:0000256" key="1">
    <source>
        <dbReference type="ARBA" id="ARBA00004071"/>
    </source>
</evidence>
<feature type="domain" description="Alpha-L-fucosidase C-terminal" evidence="9">
    <location>
        <begin position="373"/>
        <end position="463"/>
    </location>
</feature>
<evidence type="ECO:0000259" key="9">
    <source>
        <dbReference type="Pfam" id="PF16757"/>
    </source>
</evidence>
<dbReference type="Gene3D" id="3.20.20.80">
    <property type="entry name" value="Glycosidases"/>
    <property type="match status" value="1"/>
</dbReference>